<comment type="similarity">
    <text evidence="2">Belongs to the SusD family.</text>
</comment>
<evidence type="ECO:0000313" key="9">
    <source>
        <dbReference type="EMBL" id="ERI86534.1"/>
    </source>
</evidence>
<protein>
    <submittedName>
        <fullName evidence="9">SusD family protein</fullName>
    </submittedName>
</protein>
<dbReference type="EMBL" id="AWSV01000053">
    <property type="protein sequence ID" value="ERI86534.1"/>
    <property type="molecule type" value="Genomic_DNA"/>
</dbReference>
<accession>U2C7R1</accession>
<dbReference type="SUPFAM" id="SSF48452">
    <property type="entry name" value="TPR-like"/>
    <property type="match status" value="1"/>
</dbReference>
<dbReference type="InterPro" id="IPR012944">
    <property type="entry name" value="SusD_RagB_dom"/>
</dbReference>
<name>U2C7R1_9BACE</name>
<feature type="chain" id="PRO_5004625296" evidence="6">
    <location>
        <begin position="25"/>
        <end position="606"/>
    </location>
</feature>
<gene>
    <name evidence="9" type="ORF">HMPREF1981_00905</name>
</gene>
<keyword evidence="4" id="KW-0472">Membrane</keyword>
<sequence length="606" mass="69706">MKRKIMRTKIYSLLLAAMSLASLSSCESFLTRDPMDTTTDIPGFWNNEENIRTSIYAFYDIYFEGYRSGWNRADWYSETNVADWTDDNAQEAATFFTKVAPTSETDNTKTKIDERTWTFSYVRQFNTLIDRIGKSTMNEEAKNHWLGVARLLRGMEYSKLVSRFGDVPWYGEPLSNTDYEVLYKPRENRVQVMEKVLDDLKFACENIRKTDGKPGLTINKAVAYAYTSRLMLFEGTWQKYRAKNNEAAKKFLKAAKEAAAELMNRNDYKLADDYKSLTTSEDLAGNPEIIIYRSYVDGAVTHSLMTFQNTEKEKNSPSKSLVDSYLSANGLPIHQAENKQFKGDKWFFDEIADRDPRLSATIETKGLLLKDVEAVYAISGYFANRFVNEKLIDKPGGTSSTCITDAPVMKLNEVLMNYIEAAAELAQMNDYTLTQADFDQTINVIRSRKSTNMPHVKLAGTDLSVNGIVINDPKRDGDVPSLIWEIRRERRVELVYEGIRFNDLRRWNKLHYADMVKNPAINMGAWLDKERYIAWYNANHLSTPISMESLKNIILDRPGNAGYIVPIESDVMKRTLQEKDYLYPIPLDEITLYKSHGYTLEQNKGW</sequence>
<feature type="domain" description="RagB/SusD" evidence="7">
    <location>
        <begin position="314"/>
        <end position="606"/>
    </location>
</feature>
<organism evidence="9 10">
    <name type="scientific">Bacteroides pyogenes F0041</name>
    <dbReference type="NCBI Taxonomy" id="1321819"/>
    <lineage>
        <taxon>Bacteria</taxon>
        <taxon>Pseudomonadati</taxon>
        <taxon>Bacteroidota</taxon>
        <taxon>Bacteroidia</taxon>
        <taxon>Bacteroidales</taxon>
        <taxon>Bacteroidaceae</taxon>
        <taxon>Bacteroides</taxon>
    </lineage>
</organism>
<evidence type="ECO:0000256" key="5">
    <source>
        <dbReference type="ARBA" id="ARBA00023237"/>
    </source>
</evidence>
<evidence type="ECO:0000256" key="2">
    <source>
        <dbReference type="ARBA" id="ARBA00006275"/>
    </source>
</evidence>
<keyword evidence="5" id="KW-0998">Cell outer membrane</keyword>
<dbReference type="Pfam" id="PF07980">
    <property type="entry name" value="SusD_RagB"/>
    <property type="match status" value="1"/>
</dbReference>
<dbReference type="Gene3D" id="1.25.40.390">
    <property type="match status" value="1"/>
</dbReference>
<evidence type="ECO:0000256" key="1">
    <source>
        <dbReference type="ARBA" id="ARBA00004442"/>
    </source>
</evidence>
<comment type="subcellular location">
    <subcellularLocation>
        <location evidence="1">Cell outer membrane</location>
    </subcellularLocation>
</comment>
<dbReference type="Pfam" id="PF14322">
    <property type="entry name" value="SusD-like_3"/>
    <property type="match status" value="1"/>
</dbReference>
<comment type="caution">
    <text evidence="9">The sequence shown here is derived from an EMBL/GenBank/DDBJ whole genome shotgun (WGS) entry which is preliminary data.</text>
</comment>
<dbReference type="AlphaFoldDB" id="U2C7R1"/>
<evidence type="ECO:0000259" key="7">
    <source>
        <dbReference type="Pfam" id="PF07980"/>
    </source>
</evidence>
<evidence type="ECO:0000256" key="6">
    <source>
        <dbReference type="SAM" id="SignalP"/>
    </source>
</evidence>
<dbReference type="Proteomes" id="UP000016496">
    <property type="component" value="Unassembled WGS sequence"/>
</dbReference>
<evidence type="ECO:0000313" key="10">
    <source>
        <dbReference type="Proteomes" id="UP000016496"/>
    </source>
</evidence>
<keyword evidence="3 6" id="KW-0732">Signal</keyword>
<dbReference type="InterPro" id="IPR033985">
    <property type="entry name" value="SusD-like_N"/>
</dbReference>
<dbReference type="GO" id="GO:0009279">
    <property type="term" value="C:cell outer membrane"/>
    <property type="evidence" value="ECO:0007669"/>
    <property type="project" value="UniProtKB-SubCell"/>
</dbReference>
<dbReference type="PATRIC" id="fig|1321819.3.peg.839"/>
<evidence type="ECO:0000256" key="4">
    <source>
        <dbReference type="ARBA" id="ARBA00023136"/>
    </source>
</evidence>
<dbReference type="HOGENOM" id="CLU_015553_0_1_10"/>
<evidence type="ECO:0000256" key="3">
    <source>
        <dbReference type="ARBA" id="ARBA00022729"/>
    </source>
</evidence>
<dbReference type="PROSITE" id="PS51257">
    <property type="entry name" value="PROKAR_LIPOPROTEIN"/>
    <property type="match status" value="1"/>
</dbReference>
<reference evidence="9 10" key="1">
    <citation type="submission" date="2013-08" db="EMBL/GenBank/DDBJ databases">
        <authorList>
            <person name="Weinstock G."/>
            <person name="Sodergren E."/>
            <person name="Wylie T."/>
            <person name="Fulton L."/>
            <person name="Fulton R."/>
            <person name="Fronick C."/>
            <person name="O'Laughlin M."/>
            <person name="Godfrey J."/>
            <person name="Miner T."/>
            <person name="Herter B."/>
            <person name="Appelbaum E."/>
            <person name="Cordes M."/>
            <person name="Lek S."/>
            <person name="Wollam A."/>
            <person name="Pepin K.H."/>
            <person name="Palsikar V.B."/>
            <person name="Mitreva M."/>
            <person name="Wilson R.K."/>
        </authorList>
    </citation>
    <scope>NUCLEOTIDE SEQUENCE [LARGE SCALE GENOMIC DNA]</scope>
    <source>
        <strain evidence="9 10">F0041</strain>
    </source>
</reference>
<dbReference type="InterPro" id="IPR011990">
    <property type="entry name" value="TPR-like_helical_dom_sf"/>
</dbReference>
<feature type="domain" description="SusD-like N-terminal" evidence="8">
    <location>
        <begin position="74"/>
        <end position="232"/>
    </location>
</feature>
<feature type="signal peptide" evidence="6">
    <location>
        <begin position="1"/>
        <end position="24"/>
    </location>
</feature>
<evidence type="ECO:0000259" key="8">
    <source>
        <dbReference type="Pfam" id="PF14322"/>
    </source>
</evidence>
<proteinExistence type="inferred from homology"/>